<dbReference type="EMBL" id="JACHJG010000003">
    <property type="protein sequence ID" value="MBB4885708.1"/>
    <property type="molecule type" value="Genomic_DNA"/>
</dbReference>
<evidence type="ECO:0008006" key="4">
    <source>
        <dbReference type="Google" id="ProtNLM"/>
    </source>
</evidence>
<feature type="region of interest" description="Disordered" evidence="1">
    <location>
        <begin position="1"/>
        <end position="61"/>
    </location>
</feature>
<dbReference type="GO" id="GO:0005975">
    <property type="term" value="P:carbohydrate metabolic process"/>
    <property type="evidence" value="ECO:0007669"/>
    <property type="project" value="UniProtKB-ARBA"/>
</dbReference>
<proteinExistence type="predicted"/>
<dbReference type="AlphaFoldDB" id="A0A7W7PE25"/>
<dbReference type="SUPFAM" id="SSF49373">
    <property type="entry name" value="Invasin/intimin cell-adhesion fragments"/>
    <property type="match status" value="1"/>
</dbReference>
<dbReference type="Gene3D" id="2.60.40.10">
    <property type="entry name" value="Immunoglobulins"/>
    <property type="match status" value="1"/>
</dbReference>
<comment type="caution">
    <text evidence="2">The sequence shown here is derived from an EMBL/GenBank/DDBJ whole genome shotgun (WGS) entry which is preliminary data.</text>
</comment>
<evidence type="ECO:0000313" key="2">
    <source>
        <dbReference type="EMBL" id="MBB4885708.1"/>
    </source>
</evidence>
<keyword evidence="3" id="KW-1185">Reference proteome</keyword>
<dbReference type="InterPro" id="IPR008964">
    <property type="entry name" value="Invasin/intimin_cell_adhesion"/>
</dbReference>
<feature type="compositionally biased region" description="Pro residues" evidence="1">
    <location>
        <begin position="1"/>
        <end position="21"/>
    </location>
</feature>
<accession>A0A7W7PE25</accession>
<evidence type="ECO:0000313" key="3">
    <source>
        <dbReference type="Proteomes" id="UP000556436"/>
    </source>
</evidence>
<protein>
    <recommendedName>
        <fullName evidence="4">Bacterial Ig-like domain (Group 1)</fullName>
    </recommendedName>
</protein>
<reference evidence="2 3" key="1">
    <citation type="submission" date="2020-08" db="EMBL/GenBank/DDBJ databases">
        <title>Genomic Encyclopedia of Type Strains, Phase III (KMG-III): the genomes of soil and plant-associated and newly described type strains.</title>
        <authorList>
            <person name="Whitman W."/>
        </authorList>
    </citation>
    <scope>NUCLEOTIDE SEQUENCE [LARGE SCALE GENOMIC DNA]</scope>
    <source>
        <strain evidence="2 3">CECT 3265</strain>
    </source>
</reference>
<sequence length="167" mass="18144">MTQPYAPPPQQPPGYYPPQQPPGYYQPQPGYYPPQQGYYPPQPQPGYGYYYPPPPQPDVEKEYPQLTAATVKGTVLGQAQAQISAKLISNDGEPIKGQPITFTVSDGRQIGTAVTDATGVAHLDSGSNLLDPLLWFHAVSSGYEVHYQGSKKYMPANAHGKIEPAIS</sequence>
<dbReference type="InterPro" id="IPR013783">
    <property type="entry name" value="Ig-like_fold"/>
</dbReference>
<feature type="compositionally biased region" description="Low complexity" evidence="1">
    <location>
        <begin position="22"/>
        <end position="50"/>
    </location>
</feature>
<evidence type="ECO:0000256" key="1">
    <source>
        <dbReference type="SAM" id="MobiDB-lite"/>
    </source>
</evidence>
<dbReference type="RefSeq" id="WP_184732510.1">
    <property type="nucleotide sequence ID" value="NZ_BMRW01000010.1"/>
</dbReference>
<gene>
    <name evidence="2" type="ORF">FHS38_001737</name>
</gene>
<organism evidence="2 3">
    <name type="scientific">Streptomyces netropsis</name>
    <name type="common">Streptoverticillium netropsis</name>
    <dbReference type="NCBI Taxonomy" id="55404"/>
    <lineage>
        <taxon>Bacteria</taxon>
        <taxon>Bacillati</taxon>
        <taxon>Actinomycetota</taxon>
        <taxon>Actinomycetes</taxon>
        <taxon>Kitasatosporales</taxon>
        <taxon>Streptomycetaceae</taxon>
        <taxon>Streptomyces</taxon>
    </lineage>
</organism>
<dbReference type="Proteomes" id="UP000556436">
    <property type="component" value="Unassembled WGS sequence"/>
</dbReference>
<name>A0A7W7PE25_STRNE</name>